<reference evidence="4 5" key="2">
    <citation type="submission" date="2014-10" db="EMBL/GenBank/DDBJ databases">
        <title>Paracoccus sanguinis sp. nov., isolated from clinical specimens of New York State patients.</title>
        <authorList>
            <person name="Mingle L.A."/>
            <person name="Cole J.A."/>
            <person name="Lapierre P."/>
            <person name="Musser K.A."/>
        </authorList>
    </citation>
    <scope>NUCLEOTIDE SEQUENCE [LARGE SCALE GENOMIC DNA]</scope>
    <source>
        <strain evidence="4 5">5503</strain>
    </source>
</reference>
<dbReference type="InterPro" id="IPR011528">
    <property type="entry name" value="NERD"/>
</dbReference>
<gene>
    <name evidence="4" type="ORF">IX56_06325</name>
</gene>
<reference evidence="4 5" key="1">
    <citation type="submission" date="2014-09" db="EMBL/GenBank/DDBJ databases">
        <authorList>
            <person name="McGinnis J.M."/>
            <person name="Wolfgang W.J."/>
        </authorList>
    </citation>
    <scope>NUCLEOTIDE SEQUENCE [LARGE SCALE GENOMIC DNA]</scope>
    <source>
        <strain evidence="4 5">5503</strain>
    </source>
</reference>
<sequence>MARMYPRELPRHVLDNPKLSSEVRVYERMRDKLPGDFNCYYSRSWHEADTDGAEFDGEADFIVAHAEHGLLFLEVKGGRVSCRENDGQWLSEDRDGFRFRIKNPLSQARSSKHHFLKRLNAGKMLRGRFIRARHGAILPGSVRPARALAPDAPLDIIAFGDDMDALDRWIIRRMTDGGDLRESPLGLDGLRALEELLASHFELKAHIGISLADDARTIERLTAEQAWILDSLEDNREMAISGGAGSGKTVLAVEKAIRSAAEGRRTLLTCFNAPLASHLRSVCQGHENLVVASFHALCRTLAHKAGVDVPTEVDQSLFDRLLPEALVEAVSNNPDLAFDTVIVDEGQDFRDSWLNSLRLAISDPETGSFYVFYDDNQRLFSPERGFIDALPASSIALTRNLRNTRRIHALMTKWYEGRRSTPAGPEGEPVGSLVCRNGEMALSRVSDRVAQLLGSGQVLPGQIAILVGGGRTTMSLPDKIAGKPTCRSDDVRSDHIVLDTVRRFKGLSRPCVFLVGIDGLTDPELIYVATSRANVLLEIVGTAEDIARLKQEVEAIDR</sequence>
<dbReference type="RefSeq" id="WP_036708290.1">
    <property type="nucleotide sequence ID" value="NZ_JRKQ01000021.1"/>
</dbReference>
<dbReference type="GO" id="GO:0005829">
    <property type="term" value="C:cytosol"/>
    <property type="evidence" value="ECO:0007669"/>
    <property type="project" value="TreeGrafter"/>
</dbReference>
<dbReference type="GO" id="GO:0003677">
    <property type="term" value="F:DNA binding"/>
    <property type="evidence" value="ECO:0007669"/>
    <property type="project" value="InterPro"/>
</dbReference>
<dbReference type="Pfam" id="PF13538">
    <property type="entry name" value="UvrD_C_2"/>
    <property type="match status" value="1"/>
</dbReference>
<dbReference type="Gene3D" id="3.40.50.300">
    <property type="entry name" value="P-loop containing nucleotide triphosphate hydrolases"/>
    <property type="match status" value="2"/>
</dbReference>
<dbReference type="GO" id="GO:0000725">
    <property type="term" value="P:recombinational repair"/>
    <property type="evidence" value="ECO:0007669"/>
    <property type="project" value="TreeGrafter"/>
</dbReference>
<dbReference type="GO" id="GO:0043138">
    <property type="term" value="F:3'-5' DNA helicase activity"/>
    <property type="evidence" value="ECO:0007669"/>
    <property type="project" value="TreeGrafter"/>
</dbReference>
<feature type="domain" description="UvrD-like helicase C-terminal" evidence="3">
    <location>
        <begin position="495"/>
        <end position="534"/>
    </location>
</feature>
<dbReference type="AlphaFoldDB" id="A0A099GJ37"/>
<evidence type="ECO:0000259" key="2">
    <source>
        <dbReference type="Pfam" id="PF08378"/>
    </source>
</evidence>
<dbReference type="InterPro" id="IPR027785">
    <property type="entry name" value="UvrD-like_helicase_C"/>
</dbReference>
<name>A0A099GJ37_9RHOB</name>
<evidence type="ECO:0000313" key="4">
    <source>
        <dbReference type="EMBL" id="KGJ22746.1"/>
    </source>
</evidence>
<dbReference type="PANTHER" id="PTHR11070:SF2">
    <property type="entry name" value="ATP-DEPENDENT DNA HELICASE SRS2"/>
    <property type="match status" value="1"/>
</dbReference>
<dbReference type="PANTHER" id="PTHR11070">
    <property type="entry name" value="UVRD / RECB / PCRA DNA HELICASE FAMILY MEMBER"/>
    <property type="match status" value="1"/>
</dbReference>
<dbReference type="Pfam" id="PF08378">
    <property type="entry name" value="NERD"/>
    <property type="match status" value="1"/>
</dbReference>
<feature type="domain" description="NERD" evidence="2">
    <location>
        <begin position="21"/>
        <end position="119"/>
    </location>
</feature>
<organism evidence="4 5">
    <name type="scientific">Paracoccus sanguinis</name>
    <dbReference type="NCBI Taxonomy" id="1545044"/>
    <lineage>
        <taxon>Bacteria</taxon>
        <taxon>Pseudomonadati</taxon>
        <taxon>Pseudomonadota</taxon>
        <taxon>Alphaproteobacteria</taxon>
        <taxon>Rhodobacterales</taxon>
        <taxon>Paracoccaceae</taxon>
        <taxon>Paracoccus</taxon>
    </lineage>
</organism>
<evidence type="ECO:0000259" key="3">
    <source>
        <dbReference type="Pfam" id="PF13538"/>
    </source>
</evidence>
<comment type="caution">
    <text evidence="4">The sequence shown here is derived from an EMBL/GenBank/DDBJ whole genome shotgun (WGS) entry which is preliminary data.</text>
</comment>
<dbReference type="EMBL" id="JRKQ01000021">
    <property type="protein sequence ID" value="KGJ22746.1"/>
    <property type="molecule type" value="Genomic_DNA"/>
</dbReference>
<protein>
    <recommendedName>
        <fullName evidence="1">DNA 3'-5' helicase II</fullName>
    </recommendedName>
</protein>
<evidence type="ECO:0000313" key="5">
    <source>
        <dbReference type="Proteomes" id="UP000029858"/>
    </source>
</evidence>
<dbReference type="Proteomes" id="UP000029858">
    <property type="component" value="Unassembled WGS sequence"/>
</dbReference>
<accession>A0A099GJ37</accession>
<evidence type="ECO:0000256" key="1">
    <source>
        <dbReference type="ARBA" id="ARBA00034923"/>
    </source>
</evidence>
<proteinExistence type="predicted"/>
<dbReference type="InterPro" id="IPR027417">
    <property type="entry name" value="P-loop_NTPase"/>
</dbReference>
<dbReference type="SUPFAM" id="SSF52540">
    <property type="entry name" value="P-loop containing nucleoside triphosphate hydrolases"/>
    <property type="match status" value="1"/>
</dbReference>
<dbReference type="InterPro" id="IPR000212">
    <property type="entry name" value="DNA_helicase_UvrD/REP"/>
</dbReference>
<dbReference type="GO" id="GO:0005524">
    <property type="term" value="F:ATP binding"/>
    <property type="evidence" value="ECO:0007669"/>
    <property type="project" value="InterPro"/>
</dbReference>